<dbReference type="NCBIfam" id="TIGR00377">
    <property type="entry name" value="ant_ant_sig"/>
    <property type="match status" value="1"/>
</dbReference>
<dbReference type="EMBL" id="SRME01000001">
    <property type="protein sequence ID" value="TGG89190.1"/>
    <property type="molecule type" value="Genomic_DNA"/>
</dbReference>
<feature type="domain" description="STAS" evidence="3">
    <location>
        <begin position="11"/>
        <end position="95"/>
    </location>
</feature>
<accession>A0A1G6IFH1</accession>
<evidence type="ECO:0000313" key="7">
    <source>
        <dbReference type="Proteomes" id="UP000297288"/>
    </source>
</evidence>
<dbReference type="RefSeq" id="WP_091402264.1">
    <property type="nucleotide sequence ID" value="NZ_FMYV01000001.1"/>
</dbReference>
<dbReference type="Proteomes" id="UP000199322">
    <property type="component" value="Unassembled WGS sequence"/>
</dbReference>
<evidence type="ECO:0000313" key="6">
    <source>
        <dbReference type="Proteomes" id="UP000199322"/>
    </source>
</evidence>
<proteinExistence type="inferred from homology"/>
<dbReference type="EMBL" id="FMYV01000001">
    <property type="protein sequence ID" value="SDC05143.1"/>
    <property type="molecule type" value="Genomic_DNA"/>
</dbReference>
<comment type="similarity">
    <text evidence="1 2">Belongs to the anti-sigma-factor antagonist family.</text>
</comment>
<dbReference type="InterPro" id="IPR036513">
    <property type="entry name" value="STAS_dom_sf"/>
</dbReference>
<evidence type="ECO:0000259" key="3">
    <source>
        <dbReference type="PROSITE" id="PS50801"/>
    </source>
</evidence>
<dbReference type="InterPro" id="IPR002645">
    <property type="entry name" value="STAS_dom"/>
</dbReference>
<dbReference type="Proteomes" id="UP000297288">
    <property type="component" value="Unassembled WGS sequence"/>
</dbReference>
<gene>
    <name evidence="5" type="ORF">E4650_03075</name>
    <name evidence="4" type="ORF">SAMN04488588_0356</name>
</gene>
<sequence length="95" mass="10748">MEILLDKKNNILKIKGEIDLNNSKKLKEEVKKMNNNNIVMDFKEVSYLDSAGIGALISIHKDLQNKSGSLTIINIDKKIKELFEMVGLSKLMNIS</sequence>
<dbReference type="Pfam" id="PF01740">
    <property type="entry name" value="STAS"/>
    <property type="match status" value="1"/>
</dbReference>
<dbReference type="PANTHER" id="PTHR33495:SF2">
    <property type="entry name" value="ANTI-SIGMA FACTOR ANTAGONIST TM_1081-RELATED"/>
    <property type="match status" value="1"/>
</dbReference>
<reference evidence="4 6" key="1">
    <citation type="submission" date="2016-10" db="EMBL/GenBank/DDBJ databases">
        <authorList>
            <person name="de Groot N.N."/>
        </authorList>
    </citation>
    <scope>NUCLEOTIDE SEQUENCE [LARGE SCALE GENOMIC DNA]</scope>
    <source>
        <strain evidence="4 6">WG14</strain>
    </source>
</reference>
<keyword evidence="6" id="KW-1185">Reference proteome</keyword>
<evidence type="ECO:0000313" key="5">
    <source>
        <dbReference type="EMBL" id="TGG89190.1"/>
    </source>
</evidence>
<evidence type="ECO:0000313" key="4">
    <source>
        <dbReference type="EMBL" id="SDC05143.1"/>
    </source>
</evidence>
<reference evidence="5 7" key="2">
    <citation type="submission" date="2019-04" db="EMBL/GenBank/DDBJ databases">
        <title>Draft genome sequence data and analysis of a Fermenting Bacterium, Geotoga petraea strain HO-Geo1, isolated from heavy-oil petroleum reservoir in Russia.</title>
        <authorList>
            <person name="Grouzdev D.S."/>
            <person name="Semenova E.M."/>
            <person name="Sokolova D.S."/>
            <person name="Tourova T.P."/>
            <person name="Poltaraus A.B."/>
            <person name="Nazina T.N."/>
        </authorList>
    </citation>
    <scope>NUCLEOTIDE SEQUENCE [LARGE SCALE GENOMIC DNA]</scope>
    <source>
        <strain evidence="5 7">HO-Geo1</strain>
    </source>
</reference>
<dbReference type="SUPFAM" id="SSF52091">
    <property type="entry name" value="SpoIIaa-like"/>
    <property type="match status" value="1"/>
</dbReference>
<protein>
    <recommendedName>
        <fullName evidence="2">Anti-sigma factor antagonist</fullName>
    </recommendedName>
</protein>
<dbReference type="STRING" id="28234.SAMN04488588_0356"/>
<dbReference type="PROSITE" id="PS50801">
    <property type="entry name" value="STAS"/>
    <property type="match status" value="1"/>
</dbReference>
<name>A0A1G6IFH1_9BACT</name>
<dbReference type="InterPro" id="IPR003658">
    <property type="entry name" value="Anti-sigma_ant"/>
</dbReference>
<dbReference type="AlphaFoldDB" id="A0A1G6IFH1"/>
<evidence type="ECO:0000256" key="2">
    <source>
        <dbReference type="RuleBase" id="RU003749"/>
    </source>
</evidence>
<dbReference type="CDD" id="cd07043">
    <property type="entry name" value="STAS_anti-anti-sigma_factors"/>
    <property type="match status" value="1"/>
</dbReference>
<evidence type="ECO:0000256" key="1">
    <source>
        <dbReference type="ARBA" id="ARBA00009013"/>
    </source>
</evidence>
<dbReference type="OrthoDB" id="37574at2"/>
<dbReference type="GO" id="GO:0043856">
    <property type="term" value="F:anti-sigma factor antagonist activity"/>
    <property type="evidence" value="ECO:0007669"/>
    <property type="project" value="InterPro"/>
</dbReference>
<dbReference type="PANTHER" id="PTHR33495">
    <property type="entry name" value="ANTI-SIGMA FACTOR ANTAGONIST TM_1081-RELATED-RELATED"/>
    <property type="match status" value="1"/>
</dbReference>
<dbReference type="Gene3D" id="3.30.750.24">
    <property type="entry name" value="STAS domain"/>
    <property type="match status" value="1"/>
</dbReference>
<organism evidence="4 6">
    <name type="scientific">Geotoga petraea</name>
    <dbReference type="NCBI Taxonomy" id="28234"/>
    <lineage>
        <taxon>Bacteria</taxon>
        <taxon>Thermotogati</taxon>
        <taxon>Thermotogota</taxon>
        <taxon>Thermotogae</taxon>
        <taxon>Petrotogales</taxon>
        <taxon>Petrotogaceae</taxon>
        <taxon>Geotoga</taxon>
    </lineage>
</organism>